<dbReference type="Proteomes" id="UP000183983">
    <property type="component" value="Unassembled WGS sequence"/>
</dbReference>
<name>A0A1M7PEU0_9PSED</name>
<protein>
    <submittedName>
        <fullName evidence="2">Uncharacterized protein</fullName>
    </submittedName>
</protein>
<sequence length="179" mass="20362">MRFRRQCIASLSPDACPTGQNVVTNILQPLLSEWLAWGVLHSRAPATILRIIHRIILYPELKSERPSPLTQWLGPLRTSLCKAPTPCKPPKSPRAFPPIQTHHNATSAQPPYSPARVKNPRLLTAITHLDKRRNRYLITPLLPPPSRLIRQNPRKRPAPTTPLVLQTTPSPPRWQKFFN</sequence>
<accession>A0A1M7PEU0</accession>
<dbReference type="EMBL" id="FRDA01000010">
    <property type="protein sequence ID" value="SHN15135.1"/>
    <property type="molecule type" value="Genomic_DNA"/>
</dbReference>
<dbReference type="AlphaFoldDB" id="A0A1M7PEU0"/>
<reference evidence="2 3" key="1">
    <citation type="submission" date="2016-11" db="EMBL/GenBank/DDBJ databases">
        <authorList>
            <person name="Jaros S."/>
            <person name="Januszkiewicz K."/>
            <person name="Wedrychowicz H."/>
        </authorList>
    </citation>
    <scope>NUCLEOTIDE SEQUENCE [LARGE SCALE GENOMIC DNA]</scope>
    <source>
        <strain evidence="2 3">LMG 26898</strain>
    </source>
</reference>
<evidence type="ECO:0000313" key="2">
    <source>
        <dbReference type="EMBL" id="SHN15135.1"/>
    </source>
</evidence>
<gene>
    <name evidence="2" type="ORF">SAMN05216593_1107</name>
</gene>
<evidence type="ECO:0000256" key="1">
    <source>
        <dbReference type="SAM" id="MobiDB-lite"/>
    </source>
</evidence>
<proteinExistence type="predicted"/>
<feature type="region of interest" description="Disordered" evidence="1">
    <location>
        <begin position="141"/>
        <end position="171"/>
    </location>
</feature>
<organism evidence="2 3">
    <name type="scientific">Pseudomonas asturiensis</name>
    <dbReference type="NCBI Taxonomy" id="1190415"/>
    <lineage>
        <taxon>Bacteria</taxon>
        <taxon>Pseudomonadati</taxon>
        <taxon>Pseudomonadota</taxon>
        <taxon>Gammaproteobacteria</taxon>
        <taxon>Pseudomonadales</taxon>
        <taxon>Pseudomonadaceae</taxon>
        <taxon>Pseudomonas</taxon>
    </lineage>
</organism>
<evidence type="ECO:0000313" key="3">
    <source>
        <dbReference type="Proteomes" id="UP000183983"/>
    </source>
</evidence>